<comment type="caution">
    <text evidence="11">The sequence shown here is derived from an EMBL/GenBank/DDBJ whole genome shotgun (WGS) entry which is preliminary data.</text>
</comment>
<dbReference type="OrthoDB" id="6045055at2759"/>
<comment type="subcellular location">
    <subcellularLocation>
        <location evidence="1 10">Golgi apparatus membrane</location>
        <topology evidence="1 10">Single-pass type II membrane protein</topology>
    </subcellularLocation>
</comment>
<evidence type="ECO:0000313" key="12">
    <source>
        <dbReference type="Proteomes" id="UP000683360"/>
    </source>
</evidence>
<evidence type="ECO:0000256" key="10">
    <source>
        <dbReference type="RuleBase" id="RU363063"/>
    </source>
</evidence>
<dbReference type="EMBL" id="CAJPWZ010001582">
    <property type="protein sequence ID" value="CAG2217965.1"/>
    <property type="molecule type" value="Genomic_DNA"/>
</dbReference>
<keyword evidence="7" id="KW-1133">Transmembrane helix</keyword>
<evidence type="ECO:0000256" key="3">
    <source>
        <dbReference type="ARBA" id="ARBA00022676"/>
    </source>
</evidence>
<evidence type="ECO:0000256" key="1">
    <source>
        <dbReference type="ARBA" id="ARBA00004323"/>
    </source>
</evidence>
<keyword evidence="9" id="KW-0472">Membrane</keyword>
<dbReference type="Gene3D" id="3.90.550.50">
    <property type="match status" value="1"/>
</dbReference>
<evidence type="ECO:0000256" key="7">
    <source>
        <dbReference type="ARBA" id="ARBA00022989"/>
    </source>
</evidence>
<accession>A0A8S3SB05</accession>
<evidence type="ECO:0000313" key="11">
    <source>
        <dbReference type="EMBL" id="CAG2217965.1"/>
    </source>
</evidence>
<gene>
    <name evidence="11" type="ORF">MEDL_31603</name>
</gene>
<evidence type="ECO:0000256" key="6">
    <source>
        <dbReference type="ARBA" id="ARBA00022968"/>
    </source>
</evidence>
<evidence type="ECO:0000256" key="2">
    <source>
        <dbReference type="ARBA" id="ARBA00008661"/>
    </source>
</evidence>
<keyword evidence="12" id="KW-1185">Reference proteome</keyword>
<comment type="similarity">
    <text evidence="2 10">Belongs to the glycosyltransferase 31 family.</text>
</comment>
<dbReference type="GO" id="GO:0006493">
    <property type="term" value="P:protein O-linked glycosylation"/>
    <property type="evidence" value="ECO:0007669"/>
    <property type="project" value="TreeGrafter"/>
</dbReference>
<organism evidence="11 12">
    <name type="scientific">Mytilus edulis</name>
    <name type="common">Blue mussel</name>
    <dbReference type="NCBI Taxonomy" id="6550"/>
    <lineage>
        <taxon>Eukaryota</taxon>
        <taxon>Metazoa</taxon>
        <taxon>Spiralia</taxon>
        <taxon>Lophotrochozoa</taxon>
        <taxon>Mollusca</taxon>
        <taxon>Bivalvia</taxon>
        <taxon>Autobranchia</taxon>
        <taxon>Pteriomorphia</taxon>
        <taxon>Mytilida</taxon>
        <taxon>Mytiloidea</taxon>
        <taxon>Mytilidae</taxon>
        <taxon>Mytilinae</taxon>
        <taxon>Mytilus</taxon>
    </lineage>
</organism>
<dbReference type="AlphaFoldDB" id="A0A8S3SB05"/>
<evidence type="ECO:0000256" key="9">
    <source>
        <dbReference type="ARBA" id="ARBA00023136"/>
    </source>
</evidence>
<dbReference type="EC" id="2.4.1.-" evidence="10"/>
<dbReference type="PANTHER" id="PTHR11214:SF364">
    <property type="entry name" value="HEXOSYLTRANSFERASE"/>
    <property type="match status" value="1"/>
</dbReference>
<evidence type="ECO:0000256" key="8">
    <source>
        <dbReference type="ARBA" id="ARBA00023034"/>
    </source>
</evidence>
<dbReference type="GO" id="GO:0016758">
    <property type="term" value="F:hexosyltransferase activity"/>
    <property type="evidence" value="ECO:0007669"/>
    <property type="project" value="InterPro"/>
</dbReference>
<sequence>MVKDLKHKTLMLGINMVCITGFLLTLMNTQANQSCSGFIKDKTLLTLTKRTINKSNDIQLAYTRKIIMKTSYPIVISQPYKINNEGICRRVPKITCIVMVHTSLNHFERRRNMREMFNSTYYSPNIIRVVFLMGLTNNSTLQTMIEYESLVNQDIVQGYFMDTYHNLTNKGVMGLKWITDHCRNAEFVAKIDDDVFMNFHRIFGRLKFIKDRRKYLVCNRINANSNFIQRGINDKWYVHRDDFKGFKFYPFTSCSGLAVFISIDLVPLLYKAALISPFFWVDDFYLFGILPAKIHGVIHYGINEHVSLNHRRTFNCFSKYKDKCELFAGVTDPDNNRKIKIWDEIGK</sequence>
<name>A0A8S3SB05_MYTED</name>
<keyword evidence="4" id="KW-0808">Transferase</keyword>
<reference evidence="11" key="1">
    <citation type="submission" date="2021-03" db="EMBL/GenBank/DDBJ databases">
        <authorList>
            <person name="Bekaert M."/>
        </authorList>
    </citation>
    <scope>NUCLEOTIDE SEQUENCE</scope>
</reference>
<proteinExistence type="inferred from homology"/>
<evidence type="ECO:0000256" key="5">
    <source>
        <dbReference type="ARBA" id="ARBA00022692"/>
    </source>
</evidence>
<protein>
    <recommendedName>
        <fullName evidence="10">Hexosyltransferase</fullName>
        <ecNumber evidence="10">2.4.1.-</ecNumber>
    </recommendedName>
</protein>
<keyword evidence="5" id="KW-0812">Transmembrane</keyword>
<dbReference type="Pfam" id="PF01762">
    <property type="entry name" value="Galactosyl_T"/>
    <property type="match status" value="1"/>
</dbReference>
<dbReference type="PANTHER" id="PTHR11214">
    <property type="entry name" value="BETA-1,3-N-ACETYLGLUCOSAMINYLTRANSFERASE"/>
    <property type="match status" value="1"/>
</dbReference>
<keyword evidence="8 10" id="KW-0333">Golgi apparatus</keyword>
<evidence type="ECO:0000256" key="4">
    <source>
        <dbReference type="ARBA" id="ARBA00022679"/>
    </source>
</evidence>
<dbReference type="Proteomes" id="UP000683360">
    <property type="component" value="Unassembled WGS sequence"/>
</dbReference>
<dbReference type="InterPro" id="IPR002659">
    <property type="entry name" value="Glyco_trans_31"/>
</dbReference>
<keyword evidence="3 10" id="KW-0328">Glycosyltransferase</keyword>
<keyword evidence="6" id="KW-0735">Signal-anchor</keyword>
<dbReference type="GO" id="GO:0000139">
    <property type="term" value="C:Golgi membrane"/>
    <property type="evidence" value="ECO:0007669"/>
    <property type="project" value="UniProtKB-SubCell"/>
</dbReference>